<protein>
    <submittedName>
        <fullName evidence="3">Uncharacterized protein</fullName>
    </submittedName>
</protein>
<comment type="similarity">
    <text evidence="1">Belongs to the CWC16 family.</text>
</comment>
<gene>
    <name evidence="3" type="ORF">PV04_10697</name>
</gene>
<proteinExistence type="inferred from homology"/>
<evidence type="ECO:0000256" key="1">
    <source>
        <dbReference type="ARBA" id="ARBA00005595"/>
    </source>
</evidence>
<feature type="compositionally biased region" description="Low complexity" evidence="2">
    <location>
        <begin position="269"/>
        <end position="284"/>
    </location>
</feature>
<dbReference type="GO" id="GO:0000398">
    <property type="term" value="P:mRNA splicing, via spliceosome"/>
    <property type="evidence" value="ECO:0007669"/>
    <property type="project" value="InterPro"/>
</dbReference>
<dbReference type="PANTHER" id="PTHR12111:SF2">
    <property type="entry name" value="SPLICING FACTOR YJU2B-RELATED"/>
    <property type="match status" value="1"/>
</dbReference>
<reference evidence="3 4" key="1">
    <citation type="submission" date="2015-01" db="EMBL/GenBank/DDBJ databases">
        <title>The Genome Sequence of Capronia semiimmersa CBS27337.</title>
        <authorList>
            <consortium name="The Broad Institute Genomics Platform"/>
            <person name="Cuomo C."/>
            <person name="de Hoog S."/>
            <person name="Gorbushina A."/>
            <person name="Stielow B."/>
            <person name="Teixiera M."/>
            <person name="Abouelleil A."/>
            <person name="Chapman S.B."/>
            <person name="Priest M."/>
            <person name="Young S.K."/>
            <person name="Wortman J."/>
            <person name="Nusbaum C."/>
            <person name="Birren B."/>
        </authorList>
    </citation>
    <scope>NUCLEOTIDE SEQUENCE [LARGE SCALE GENOMIC DNA]</scope>
    <source>
        <strain evidence="3 4">CBS 27337</strain>
    </source>
</reference>
<organism evidence="3 4">
    <name type="scientific">Phialophora macrospora</name>
    <dbReference type="NCBI Taxonomy" id="1851006"/>
    <lineage>
        <taxon>Eukaryota</taxon>
        <taxon>Fungi</taxon>
        <taxon>Dikarya</taxon>
        <taxon>Ascomycota</taxon>
        <taxon>Pezizomycotina</taxon>
        <taxon>Eurotiomycetes</taxon>
        <taxon>Chaetothyriomycetidae</taxon>
        <taxon>Chaetothyriales</taxon>
        <taxon>Herpotrichiellaceae</taxon>
        <taxon>Phialophora</taxon>
    </lineage>
</organism>
<dbReference type="EMBL" id="KN846963">
    <property type="protein sequence ID" value="KIW62529.1"/>
    <property type="molecule type" value="Genomic_DNA"/>
</dbReference>
<dbReference type="GO" id="GO:0071014">
    <property type="term" value="C:post-mRNA release spliceosomal complex"/>
    <property type="evidence" value="ECO:0007669"/>
    <property type="project" value="TreeGrafter"/>
</dbReference>
<dbReference type="Proteomes" id="UP000054266">
    <property type="component" value="Unassembled WGS sequence"/>
</dbReference>
<dbReference type="HOGENOM" id="CLU_050402_0_0_1"/>
<evidence type="ECO:0000256" key="2">
    <source>
        <dbReference type="SAM" id="MobiDB-lite"/>
    </source>
</evidence>
<dbReference type="Pfam" id="PF04502">
    <property type="entry name" value="Saf4_Yju2"/>
    <property type="match status" value="1"/>
</dbReference>
<dbReference type="InterPro" id="IPR007590">
    <property type="entry name" value="Saf4/Yju2"/>
</dbReference>
<sequence>MQGFNMGRYVPPDLEGRVSANAASGKGHALGSRARKLKSDGILTVRFECPFAIWCTTCRPEELIAQGVRFNAEKKKVGNYFSTPIWEFRFKHTVCGGWLSVRTDPKSAEYVVTEGGRRRDLGTPEYDTEIGLGAAVTEEQKDRLEKDGAFGAVEKKVADRTAAETQKARLEQLMRVSHRDWGDPYERSRSLRREFRVGRRKIQADERTGEALKDKFGLAVEMEMLPEREEDNERVKFLEFGEQGRLAGEALSTTKPLFGPNSPAPNGDAASGGEVSKSASSSGKMKSKTDRKEILGSALRANSRTAVDPFLREENLWQPRVKRKRQDGQPELELEETEAVKVSGGTTSTSSSVALVGYDSDSS</sequence>
<accession>A0A0D2FRD3</accession>
<dbReference type="PANTHER" id="PTHR12111">
    <property type="entry name" value="SPLICING FACTOR YJU2"/>
    <property type="match status" value="1"/>
</dbReference>
<dbReference type="AlphaFoldDB" id="A0A0D2FRD3"/>
<feature type="region of interest" description="Disordered" evidence="2">
    <location>
        <begin position="253"/>
        <end position="363"/>
    </location>
</feature>
<name>A0A0D2FRD3_9EURO</name>
<dbReference type="STRING" id="5601.A0A0D2FRD3"/>
<evidence type="ECO:0000313" key="4">
    <source>
        <dbReference type="Proteomes" id="UP000054266"/>
    </source>
</evidence>
<feature type="compositionally biased region" description="Low complexity" evidence="2">
    <location>
        <begin position="343"/>
        <end position="352"/>
    </location>
</feature>
<keyword evidence="4" id="KW-1185">Reference proteome</keyword>
<dbReference type="GO" id="GO:0005684">
    <property type="term" value="C:U2-type spliceosomal complex"/>
    <property type="evidence" value="ECO:0007669"/>
    <property type="project" value="TreeGrafter"/>
</dbReference>
<evidence type="ECO:0000313" key="3">
    <source>
        <dbReference type="EMBL" id="KIW62529.1"/>
    </source>
</evidence>